<dbReference type="AlphaFoldDB" id="A0A0L0FXY8"/>
<dbReference type="CDD" id="cd10568">
    <property type="entry name" value="SWIB_like"/>
    <property type="match status" value="1"/>
</dbReference>
<evidence type="ECO:0000259" key="2">
    <source>
        <dbReference type="PROSITE" id="PS51925"/>
    </source>
</evidence>
<feature type="compositionally biased region" description="Polar residues" evidence="1">
    <location>
        <begin position="1"/>
        <end position="14"/>
    </location>
</feature>
<dbReference type="PANTHER" id="PTHR13844">
    <property type="entry name" value="SWI/SNF-RELATED MATRIX-ASSOCIATED ACTIN-DEPENDENT REGULATOR OF CHROMATIN SUBFAMILY D"/>
    <property type="match status" value="1"/>
</dbReference>
<dbReference type="EMBL" id="KQ242006">
    <property type="protein sequence ID" value="KNC81695.1"/>
    <property type="molecule type" value="Genomic_DNA"/>
</dbReference>
<dbReference type="InterPro" id="IPR019835">
    <property type="entry name" value="SWIB_domain"/>
</dbReference>
<dbReference type="OrthoDB" id="10263741at2759"/>
<feature type="region of interest" description="Disordered" evidence="1">
    <location>
        <begin position="1"/>
        <end position="68"/>
    </location>
</feature>
<evidence type="ECO:0000313" key="3">
    <source>
        <dbReference type="EMBL" id="KNC81695.1"/>
    </source>
</evidence>
<reference evidence="3 4" key="1">
    <citation type="submission" date="2011-02" db="EMBL/GenBank/DDBJ databases">
        <title>The Genome Sequence of Sphaeroforma arctica JP610.</title>
        <authorList>
            <consortium name="The Broad Institute Genome Sequencing Platform"/>
            <person name="Russ C."/>
            <person name="Cuomo C."/>
            <person name="Young S.K."/>
            <person name="Zeng Q."/>
            <person name="Gargeya S."/>
            <person name="Alvarado L."/>
            <person name="Berlin A."/>
            <person name="Chapman S.B."/>
            <person name="Chen Z."/>
            <person name="Freedman E."/>
            <person name="Gellesch M."/>
            <person name="Goldberg J."/>
            <person name="Griggs A."/>
            <person name="Gujja S."/>
            <person name="Heilman E."/>
            <person name="Heiman D."/>
            <person name="Howarth C."/>
            <person name="Mehta T."/>
            <person name="Neiman D."/>
            <person name="Pearson M."/>
            <person name="Roberts A."/>
            <person name="Saif S."/>
            <person name="Shea T."/>
            <person name="Shenoy N."/>
            <person name="Sisk P."/>
            <person name="Stolte C."/>
            <person name="Sykes S."/>
            <person name="White J."/>
            <person name="Yandava C."/>
            <person name="Burger G."/>
            <person name="Gray M.W."/>
            <person name="Holland P.W.H."/>
            <person name="King N."/>
            <person name="Lang F.B.F."/>
            <person name="Roger A.J."/>
            <person name="Ruiz-Trillo I."/>
            <person name="Haas B."/>
            <person name="Nusbaum C."/>
            <person name="Birren B."/>
        </authorList>
    </citation>
    <scope>NUCLEOTIDE SEQUENCE [LARGE SCALE GENOMIC DNA]</scope>
    <source>
        <strain evidence="3 4">JP610</strain>
    </source>
</reference>
<evidence type="ECO:0000256" key="1">
    <source>
        <dbReference type="SAM" id="MobiDB-lite"/>
    </source>
</evidence>
<dbReference type="eggNOG" id="KOG2570">
    <property type="taxonomic scope" value="Eukaryota"/>
</dbReference>
<dbReference type="InterPro" id="IPR003121">
    <property type="entry name" value="SWIB_MDM2_domain"/>
</dbReference>
<dbReference type="PROSITE" id="PS51925">
    <property type="entry name" value="SWIB_MDM2"/>
    <property type="match status" value="1"/>
</dbReference>
<protein>
    <recommendedName>
        <fullName evidence="2">DM2 domain-containing protein</fullName>
    </recommendedName>
</protein>
<evidence type="ECO:0000313" key="4">
    <source>
        <dbReference type="Proteomes" id="UP000054560"/>
    </source>
</evidence>
<dbReference type="InterPro" id="IPR036885">
    <property type="entry name" value="SWIB_MDM2_dom_sf"/>
</dbReference>
<dbReference type="STRING" id="667725.A0A0L0FXY8"/>
<proteinExistence type="predicted"/>
<sequence length="439" mass="51053">MSQHSESQPQSMKNSPRPPLTITPKNVTQVPKKKKHGNSKEVRDALRVSGHTGGNVSPNRKPKKKRKIIRVERQLPSKVEAVDVNSIPYKRLCVLERRLDAMIMRKRFELQDHLRRPHRATKTLRIFVSAKAEEDAWTLRVEGKVLDDIAIKERRRKFSSFFSKIVIELNKDEYKDKHLVEWHRPADLADLDGIEVKRKGTINTTAKLILERDNQPPVYKLDARLAKLLGIERGTSSFIITALWQYIQKNKLQDKTRIINDIYLQQIFGRIEMDFTSLAAELRPFLLPLDVIALEYEIRPGDGEGKDLVVDIEVQGGDNIQRTEAHNFLLNTVDGELNQINQFDHQIKTKIAKLQEAMKKRNFMKRFAADPVAFSQSWVESQYRDYKTAHNLRGNAEEERSAVFYHKPWAEEATWKYLTEKSVGKREQLEEQVQMLKNN</sequence>
<dbReference type="RefSeq" id="XP_014155597.1">
    <property type="nucleotide sequence ID" value="XM_014300122.1"/>
</dbReference>
<dbReference type="Pfam" id="PF02201">
    <property type="entry name" value="SWIB"/>
    <property type="match status" value="1"/>
</dbReference>
<dbReference type="GeneID" id="25906489"/>
<dbReference type="Proteomes" id="UP000054560">
    <property type="component" value="Unassembled WGS sequence"/>
</dbReference>
<organism evidence="3 4">
    <name type="scientific">Sphaeroforma arctica JP610</name>
    <dbReference type="NCBI Taxonomy" id="667725"/>
    <lineage>
        <taxon>Eukaryota</taxon>
        <taxon>Ichthyosporea</taxon>
        <taxon>Ichthyophonida</taxon>
        <taxon>Sphaeroforma</taxon>
    </lineage>
</organism>
<name>A0A0L0FXY8_9EUKA</name>
<gene>
    <name evidence="3" type="ORF">SARC_05985</name>
</gene>
<accession>A0A0L0FXY8</accession>
<dbReference type="SMART" id="SM00151">
    <property type="entry name" value="SWIB"/>
    <property type="match status" value="1"/>
</dbReference>
<dbReference type="Gene3D" id="1.10.245.10">
    <property type="entry name" value="SWIB/MDM2 domain"/>
    <property type="match status" value="1"/>
</dbReference>
<feature type="domain" description="DM2" evidence="2">
    <location>
        <begin position="214"/>
        <end position="288"/>
    </location>
</feature>
<keyword evidence="4" id="KW-1185">Reference proteome</keyword>
<dbReference type="SUPFAM" id="SSF47592">
    <property type="entry name" value="SWIB/MDM2 domain"/>
    <property type="match status" value="1"/>
</dbReference>